<organism evidence="3 4">
    <name type="scientific">Blattamonas nauphoetae</name>
    <dbReference type="NCBI Taxonomy" id="2049346"/>
    <lineage>
        <taxon>Eukaryota</taxon>
        <taxon>Metamonada</taxon>
        <taxon>Preaxostyla</taxon>
        <taxon>Oxymonadida</taxon>
        <taxon>Blattamonas</taxon>
    </lineage>
</organism>
<dbReference type="Pfam" id="PF07714">
    <property type="entry name" value="PK_Tyr_Ser-Thr"/>
    <property type="match status" value="1"/>
</dbReference>
<name>A0ABQ9YBF3_9EUKA</name>
<dbReference type="PROSITE" id="PS50011">
    <property type="entry name" value="PROTEIN_KINASE_DOM"/>
    <property type="match status" value="1"/>
</dbReference>
<dbReference type="InterPro" id="IPR001245">
    <property type="entry name" value="Ser-Thr/Tyr_kinase_cat_dom"/>
</dbReference>
<evidence type="ECO:0000313" key="4">
    <source>
        <dbReference type="Proteomes" id="UP001281761"/>
    </source>
</evidence>
<dbReference type="InterPro" id="IPR011009">
    <property type="entry name" value="Kinase-like_dom_sf"/>
</dbReference>
<reference evidence="3 4" key="1">
    <citation type="journal article" date="2022" name="bioRxiv">
        <title>Genomics of Preaxostyla Flagellates Illuminates Evolutionary Transitions and the Path Towards Mitochondrial Loss.</title>
        <authorList>
            <person name="Novak L.V.F."/>
            <person name="Treitli S.C."/>
            <person name="Pyrih J."/>
            <person name="Halakuc P."/>
            <person name="Pipaliya S.V."/>
            <person name="Vacek V."/>
            <person name="Brzon O."/>
            <person name="Soukal P."/>
            <person name="Eme L."/>
            <person name="Dacks J.B."/>
            <person name="Karnkowska A."/>
            <person name="Elias M."/>
            <person name="Hampl V."/>
        </authorList>
    </citation>
    <scope>NUCLEOTIDE SEQUENCE [LARGE SCALE GENOMIC DNA]</scope>
    <source>
        <strain evidence="3">NAU3</strain>
        <tissue evidence="3">Gut</tissue>
    </source>
</reference>
<protein>
    <recommendedName>
        <fullName evidence="2">Protein kinase domain-containing protein</fullName>
    </recommendedName>
</protein>
<dbReference type="EMBL" id="JARBJD010000018">
    <property type="protein sequence ID" value="KAK2961098.1"/>
    <property type="molecule type" value="Genomic_DNA"/>
</dbReference>
<keyword evidence="4" id="KW-1185">Reference proteome</keyword>
<dbReference type="Proteomes" id="UP001281761">
    <property type="component" value="Unassembled WGS sequence"/>
</dbReference>
<evidence type="ECO:0000256" key="1">
    <source>
        <dbReference type="SAM" id="Phobius"/>
    </source>
</evidence>
<keyword evidence="1" id="KW-1133">Transmembrane helix</keyword>
<proteinExistence type="predicted"/>
<sequence>MSSDPSFCVSVIVKSSELSSQQLTSGNNVLFNFSPSQSSSMKFCEISTCIESCNIVNLTSLKSTPLVPARRLSQTCIGVSVSQSVGALQNTIVQDHNIGGSYHFQNNSIDSSISTPWARKDVFITSAFSDIIKDELEFLNPPYTFKGEEYNQDQSHIYWSVSTFNHLIIPTRFKYATTANPITYTDCSFTKMTEEQPEPYSQYSSGGSAIRLLSQAPLSITNCTFTECQSQLGDGGAILVTSLDYTFSTTISISASRFVECKSISNGGAVAIATAGSHSITRSSFTSCEAGASGGAVSAQTCAVSFSEFVSNTALTSCGGLSISSTASLMYCHFEGNTAQQDPDWKIINPHNSLSTAFGCTQSSDSEATDDVLFVVSGVEGGDCSFSSPCGSLSAALLKVGASESKEIKLGTGSFGEAHIVASSSPTICGYRRKNDWDSDQNSSSFSLILDTPGTVTLTALDLVPVAGAAIVKSTADVSVSLNNLRIVGVDGISSAPFAFSAGTISYSYCHFESLSSMKCSLLSVSNTADVNIEKSLFHQIESSSSVISVVEGGLSLSQVIFRHLTRTSGLGGAALDCERVTSLTLAAQFSHCHSKTGLCGAIHLNENDLSHVSFSTTIFNLNCGRDDTVAHDLHLSTITVDAISSFSEFSSLSNSPHVVDDSGGSSSFQPPSAFSVFDNLDYRKQVTSSTNSFTTTEMEELDLTPFVGAVSSVHFSLCTSRGEITSIRPVECSSRFVTVYSGSISFDSTLTQSSQTDGTLFTMKSSSSLSISNTVVIISTKQTDPMITIDSISSLSLSNSILSSDGGLSNRAFCQSEGNVMISGTSIVSITFTTHSCFETRGGSFTMNSMSTFPLCCVTNLSTSGNGALINAKNAYVTVDQIPIMDCRATNGGAIFVQNCSISSYDSTYFRCSATQRGGAVCIDNKNSEYLSVSLTLKQVINCSADMGGGLYLYSEGSAHITIGQSDWMVFMQYFFYPSFAGCTARQGGGLFIDGDATNGRPYFMTPKYFNNTFAEGSDIFISKAFADSLAADLEDYLWSVCNYLYSFSGRSWDDDGVFRHIEVEGYPEFSRNLRAPLMEVYASDSPPEPFNASGPIRQFNTLSYFLPYCHIKTDTGKYLPVPIYFQSTLYFFETGKVTKQAIVLMMSNVEWSPVENVAVRHGQGQIETGIPLVEIAEEGSVEFSTTKFEWTIDNHLCRLVSPSAHSSISGCTFDVQFSMNIPLIECESGTLEITSSSFAMETTPTGLFHSLVSSSSSASLASNGKSGIEIEMSDVSFNDLTIQPNTAGVVELHDADRIRLDHVSFVNVLNTEGNNGTRIVVHGRNLAKVIECVPNSDFPRHSTGFDTLYHTLDEDETIGSLYRSPTLLLFLSFFSNHSILVHSIGRDGVWCGDVTFPCASLDESDLHLTDSFLCTIAVVDVAQLKGEVDLTWDKTDIVSKGGDKSRVEVSGSGRLVNVAANLAHSLNLNSLAFSLASGRTDALIQSRSGMLTVTSCSFSSASPLNSKLLEVTGGSVELGKIDLSSISFSNTLLSFSTFVNVSMNNLAHRECLAGTLMSFEGKGKTESHVELRDCTFTGKNEKASQNDDSLCFWTSSLIEIVSCSFESFSSTYSHLSQGGMHVVSSTVTMTGGESVGNNALSSAFPNMQRNILCEKDSLIELGTDPLDTTSLWISTDSECVVKSDNGSDVSNPFFIPTLTVKSCKSSFDKKTGTYAIQLKGILLIPCGLTLVVSESTASSNPEPVRIALSTERTTEWTETSITMKVTSSELNGLGEKSEWVGYLEFGETGRTDAFSFKLSEKQARSLTMQKTLPWLIPLIVSLVALLLLGLLLWFCCRRRKTTQSEEKTEMQEPEPLPIEDEKIDILDPTNQYVQAHTHIDSVTDSSTNNVTHKNDGQMSSTPSQVSLVEALVCGHKLELSIVREQDTLYNALHVKKSLMTPKAVVRSQLALGLMKVASANRSTDILQKLSSHWVMFDAHGNVCLKTEEPKQTVPVMVAANGGEVEVSASKDGQRWRAPEVTKAEEGNDFGRLIDGNKAAVFSLGLILWEIETGLVPFGELDAINAQRQIGTGTLPKMEGVHANMVDVISSCLQLDPDDRPTLSSVWSVLCTLSDSGDVMEDNEQVETH</sequence>
<keyword evidence="1" id="KW-0472">Membrane</keyword>
<evidence type="ECO:0000259" key="2">
    <source>
        <dbReference type="PROSITE" id="PS50011"/>
    </source>
</evidence>
<dbReference type="PANTHER" id="PTHR11319:SF35">
    <property type="entry name" value="OUTER MEMBRANE PROTEIN PMPC-RELATED"/>
    <property type="match status" value="1"/>
</dbReference>
<feature type="domain" description="Protein kinase" evidence="2">
    <location>
        <begin position="1776"/>
        <end position="2130"/>
    </location>
</feature>
<accession>A0ABQ9YBF3</accession>
<dbReference type="InterPro" id="IPR011050">
    <property type="entry name" value="Pectin_lyase_fold/virulence"/>
</dbReference>
<feature type="transmembrane region" description="Helical" evidence="1">
    <location>
        <begin position="1816"/>
        <end position="1836"/>
    </location>
</feature>
<dbReference type="PANTHER" id="PTHR11319">
    <property type="entry name" value="G PROTEIN-COUPLED RECEPTOR-RELATED"/>
    <property type="match status" value="1"/>
</dbReference>
<keyword evidence="1" id="KW-0812">Transmembrane</keyword>
<comment type="caution">
    <text evidence="3">The sequence shown here is derived from an EMBL/GenBank/DDBJ whole genome shotgun (WGS) entry which is preliminary data.</text>
</comment>
<evidence type="ECO:0000313" key="3">
    <source>
        <dbReference type="EMBL" id="KAK2961098.1"/>
    </source>
</evidence>
<dbReference type="InterPro" id="IPR000719">
    <property type="entry name" value="Prot_kinase_dom"/>
</dbReference>
<dbReference type="SUPFAM" id="SSF56112">
    <property type="entry name" value="Protein kinase-like (PK-like)"/>
    <property type="match status" value="1"/>
</dbReference>
<gene>
    <name evidence="3" type="ORF">BLNAU_3866</name>
</gene>
<dbReference type="SUPFAM" id="SSF51126">
    <property type="entry name" value="Pectin lyase-like"/>
    <property type="match status" value="1"/>
</dbReference>
<dbReference type="Gene3D" id="1.10.510.10">
    <property type="entry name" value="Transferase(Phosphotransferase) domain 1"/>
    <property type="match status" value="1"/>
</dbReference>